<proteinExistence type="predicted"/>
<dbReference type="PROSITE" id="PS50006">
    <property type="entry name" value="FHA_DOMAIN"/>
    <property type="match status" value="1"/>
</dbReference>
<dbReference type="Gene3D" id="2.60.200.20">
    <property type="match status" value="1"/>
</dbReference>
<keyword evidence="3" id="KW-1185">Reference proteome</keyword>
<dbReference type="EMBL" id="CAJNJA010005482">
    <property type="protein sequence ID" value="CAE7191221.1"/>
    <property type="molecule type" value="Genomic_DNA"/>
</dbReference>
<dbReference type="InterPro" id="IPR000253">
    <property type="entry name" value="FHA_dom"/>
</dbReference>
<feature type="domain" description="FHA" evidence="1">
    <location>
        <begin position="104"/>
        <end position="159"/>
    </location>
</feature>
<dbReference type="SUPFAM" id="SSF49879">
    <property type="entry name" value="SMAD/FHA domain"/>
    <property type="match status" value="1"/>
</dbReference>
<dbReference type="Proteomes" id="UP000601435">
    <property type="component" value="Unassembled WGS sequence"/>
</dbReference>
<evidence type="ECO:0000313" key="3">
    <source>
        <dbReference type="Proteomes" id="UP000601435"/>
    </source>
</evidence>
<name>A0A812IZH9_9DINO</name>
<dbReference type="AlphaFoldDB" id="A0A812IZH9"/>
<sequence length="187" mass="21295">MRLAGLTASSSFVWKSISDRVRRLQRRWAKVRARERARRSVLTNESARSSLNPEARSRRYLSDFFYRHPSKYQPGEDDDVKCALVEYVRGIKARKWTLQLGQTYDVGRAGMNGASLPLSPEVTTDFCRAQAITQVDSELILVALDHGSTNGTFINKSRLEKDGIWSVFGTLHKPSSCCCLLLRQWHC</sequence>
<gene>
    <name evidence="2" type="ORF">SNEC2469_LOCUS1157</name>
</gene>
<accession>A0A812IZH9</accession>
<comment type="caution">
    <text evidence="2">The sequence shown here is derived from an EMBL/GenBank/DDBJ whole genome shotgun (WGS) entry which is preliminary data.</text>
</comment>
<protein>
    <recommendedName>
        <fullName evidence="1">FHA domain-containing protein</fullName>
    </recommendedName>
</protein>
<dbReference type="InterPro" id="IPR008984">
    <property type="entry name" value="SMAD_FHA_dom_sf"/>
</dbReference>
<evidence type="ECO:0000313" key="2">
    <source>
        <dbReference type="EMBL" id="CAE7191221.1"/>
    </source>
</evidence>
<evidence type="ECO:0000259" key="1">
    <source>
        <dbReference type="PROSITE" id="PS50006"/>
    </source>
</evidence>
<reference evidence="2" key="1">
    <citation type="submission" date="2021-02" db="EMBL/GenBank/DDBJ databases">
        <authorList>
            <person name="Dougan E. K."/>
            <person name="Rhodes N."/>
            <person name="Thang M."/>
            <person name="Chan C."/>
        </authorList>
    </citation>
    <scope>NUCLEOTIDE SEQUENCE</scope>
</reference>
<dbReference type="OrthoDB" id="441430at2759"/>
<organism evidence="2 3">
    <name type="scientific">Symbiodinium necroappetens</name>
    <dbReference type="NCBI Taxonomy" id="1628268"/>
    <lineage>
        <taxon>Eukaryota</taxon>
        <taxon>Sar</taxon>
        <taxon>Alveolata</taxon>
        <taxon>Dinophyceae</taxon>
        <taxon>Suessiales</taxon>
        <taxon>Symbiodiniaceae</taxon>
        <taxon>Symbiodinium</taxon>
    </lineage>
</organism>